<comment type="similarity">
    <text evidence="2">Belongs to the peptide transporter carbon starvation (CstA) (TC 2.A.114) family.</text>
</comment>
<feature type="transmembrane region" description="Helical" evidence="7">
    <location>
        <begin position="67"/>
        <end position="91"/>
    </location>
</feature>
<name>A0A238YAN8_9BACT</name>
<dbReference type="RefSeq" id="WP_089271877.1">
    <property type="nucleotide sequence ID" value="NZ_FZOC01000001.1"/>
</dbReference>
<evidence type="ECO:0000256" key="5">
    <source>
        <dbReference type="ARBA" id="ARBA00022989"/>
    </source>
</evidence>
<reference evidence="9 10" key="1">
    <citation type="submission" date="2017-06" db="EMBL/GenBank/DDBJ databases">
        <authorList>
            <person name="Kim H.J."/>
            <person name="Triplett B.A."/>
        </authorList>
    </citation>
    <scope>NUCLEOTIDE SEQUENCE [LARGE SCALE GENOMIC DNA]</scope>
    <source>
        <strain evidence="9 10">DSM 13116</strain>
    </source>
</reference>
<proteinExistence type="inferred from homology"/>
<keyword evidence="4 7" id="KW-0812">Transmembrane</keyword>
<protein>
    <submittedName>
        <fullName evidence="9">Carbon starvation protein CstA</fullName>
    </submittedName>
</protein>
<feature type="transmembrane region" description="Helical" evidence="7">
    <location>
        <begin position="158"/>
        <end position="177"/>
    </location>
</feature>
<keyword evidence="10" id="KW-1185">Reference proteome</keyword>
<dbReference type="GO" id="GO:0009267">
    <property type="term" value="P:cellular response to starvation"/>
    <property type="evidence" value="ECO:0007669"/>
    <property type="project" value="InterPro"/>
</dbReference>
<dbReference type="Pfam" id="PF02554">
    <property type="entry name" value="CstA"/>
    <property type="match status" value="3"/>
</dbReference>
<evidence type="ECO:0000256" key="4">
    <source>
        <dbReference type="ARBA" id="ARBA00022692"/>
    </source>
</evidence>
<evidence type="ECO:0000256" key="3">
    <source>
        <dbReference type="ARBA" id="ARBA00022475"/>
    </source>
</evidence>
<dbReference type="Proteomes" id="UP000198324">
    <property type="component" value="Unassembled WGS sequence"/>
</dbReference>
<dbReference type="EMBL" id="FZOC01000001">
    <property type="protein sequence ID" value="SNR67409.1"/>
    <property type="molecule type" value="Genomic_DNA"/>
</dbReference>
<sequence length="474" mass="49787">MSTFLLCAAALVLGYFAYGSLLDRLVRPDASRPTPALSMADAVDYVPMSTPRLFLIQLLNIAGLGPVFGAILGALYGPLALVWIVVGCLFAGGVHDYLSGMLSLRAGGESLPDVVGRHLGGGFKHLIRVFSLLLMVLVGVVFVLGPAKLLAKLSGLDAGLWVGLIFAYYFLATILPFDKIIGRLYPFFGALLLFMAAAMPIALLGRGYQVLPELALSNLHPDGLPVWPLLFTTVACGAISGFHSTQSPMVARCMKNERDGRLIFYGAMVAEGLIALVWATVGMSFYPGPEALGAALAAGGPAVVVSEACTTLLGPLGGVLAILGVVVLPVSTGDTAFRAARLIVADFCHAPQRELSKRLFIAVPLFLAGIALSGGSFELLWRYMGWANQSLATVVLWTISASLARRGNAHWIATAPALFMTAMTSAYILDAPIGFNLPMDMATGLGICASGVALAFFLRARRGEAASAAAPDRA</sequence>
<feature type="transmembrane region" description="Helical" evidence="7">
    <location>
        <begin position="411"/>
        <end position="429"/>
    </location>
</feature>
<gene>
    <name evidence="9" type="ORF">SAMN04488503_0779</name>
</gene>
<feature type="transmembrane region" description="Helical" evidence="7">
    <location>
        <begin position="441"/>
        <end position="458"/>
    </location>
</feature>
<dbReference type="OrthoDB" id="9761224at2"/>
<feature type="transmembrane region" description="Helical" evidence="7">
    <location>
        <begin position="262"/>
        <end position="286"/>
    </location>
</feature>
<feature type="transmembrane region" description="Helical" evidence="7">
    <location>
        <begin position="359"/>
        <end position="377"/>
    </location>
</feature>
<organism evidence="9 10">
    <name type="scientific">Humidesulfovibrio mexicanus</name>
    <dbReference type="NCBI Taxonomy" id="147047"/>
    <lineage>
        <taxon>Bacteria</taxon>
        <taxon>Pseudomonadati</taxon>
        <taxon>Thermodesulfobacteriota</taxon>
        <taxon>Desulfovibrionia</taxon>
        <taxon>Desulfovibrionales</taxon>
        <taxon>Desulfovibrionaceae</taxon>
        <taxon>Humidesulfovibrio</taxon>
    </lineage>
</organism>
<feature type="transmembrane region" description="Helical" evidence="7">
    <location>
        <begin position="312"/>
        <end position="331"/>
    </location>
</feature>
<accession>A0A238YAN8</accession>
<dbReference type="InterPro" id="IPR003706">
    <property type="entry name" value="CstA_N"/>
</dbReference>
<evidence type="ECO:0000256" key="2">
    <source>
        <dbReference type="ARBA" id="ARBA00007755"/>
    </source>
</evidence>
<feature type="domain" description="CstA N-terminal" evidence="8">
    <location>
        <begin position="6"/>
        <end position="144"/>
    </location>
</feature>
<feature type="transmembrane region" description="Helical" evidence="7">
    <location>
        <begin position="184"/>
        <end position="204"/>
    </location>
</feature>
<feature type="transmembrane region" description="Helical" evidence="7">
    <location>
        <begin position="224"/>
        <end position="242"/>
    </location>
</feature>
<evidence type="ECO:0000313" key="9">
    <source>
        <dbReference type="EMBL" id="SNR67409.1"/>
    </source>
</evidence>
<evidence type="ECO:0000256" key="6">
    <source>
        <dbReference type="ARBA" id="ARBA00023136"/>
    </source>
</evidence>
<evidence type="ECO:0000256" key="7">
    <source>
        <dbReference type="SAM" id="Phobius"/>
    </source>
</evidence>
<keyword evidence="3" id="KW-1003">Cell membrane</keyword>
<dbReference type="PANTHER" id="PTHR30252">
    <property type="entry name" value="INNER MEMBRANE PEPTIDE TRANSPORTER"/>
    <property type="match status" value="1"/>
</dbReference>
<dbReference type="GO" id="GO:0005886">
    <property type="term" value="C:plasma membrane"/>
    <property type="evidence" value="ECO:0007669"/>
    <property type="project" value="UniProtKB-SubCell"/>
</dbReference>
<feature type="transmembrane region" description="Helical" evidence="7">
    <location>
        <begin position="383"/>
        <end position="404"/>
    </location>
</feature>
<evidence type="ECO:0000313" key="10">
    <source>
        <dbReference type="Proteomes" id="UP000198324"/>
    </source>
</evidence>
<dbReference type="AlphaFoldDB" id="A0A238YAN8"/>
<evidence type="ECO:0000256" key="1">
    <source>
        <dbReference type="ARBA" id="ARBA00004651"/>
    </source>
</evidence>
<evidence type="ECO:0000259" key="8">
    <source>
        <dbReference type="Pfam" id="PF02554"/>
    </source>
</evidence>
<feature type="domain" description="CstA N-terminal" evidence="8">
    <location>
        <begin position="150"/>
        <end position="277"/>
    </location>
</feature>
<feature type="transmembrane region" description="Helical" evidence="7">
    <location>
        <begin position="126"/>
        <end position="146"/>
    </location>
</feature>
<keyword evidence="6 7" id="KW-0472">Membrane</keyword>
<dbReference type="InterPro" id="IPR051605">
    <property type="entry name" value="CstA"/>
</dbReference>
<feature type="domain" description="CstA N-terminal" evidence="8">
    <location>
        <begin position="303"/>
        <end position="425"/>
    </location>
</feature>
<keyword evidence="5 7" id="KW-1133">Transmembrane helix</keyword>
<comment type="subcellular location">
    <subcellularLocation>
        <location evidence="1">Cell membrane</location>
        <topology evidence="1">Multi-pass membrane protein</topology>
    </subcellularLocation>
</comment>
<dbReference type="PANTHER" id="PTHR30252:SF4">
    <property type="entry name" value="CARBON STARVATION"/>
    <property type="match status" value="1"/>
</dbReference>